<comment type="caution">
    <text evidence="2">The sequence shown here is derived from an EMBL/GenBank/DDBJ whole genome shotgun (WGS) entry which is preliminary data.</text>
</comment>
<evidence type="ECO:0000256" key="1">
    <source>
        <dbReference type="SAM" id="Phobius"/>
    </source>
</evidence>
<proteinExistence type="predicted"/>
<feature type="transmembrane region" description="Helical" evidence="1">
    <location>
        <begin position="134"/>
        <end position="159"/>
    </location>
</feature>
<reference evidence="2 3" key="1">
    <citation type="submission" date="2023-11" db="EMBL/GenBank/DDBJ databases">
        <title>Lentzea sokolovensis, sp. nov., Lentzea kristufkii, sp. nov., and Lentzea miocenensis, sp. nov., rare actinobacteria from Sokolov Coal Basin, Miocene lacustrine sediment, Czech Republic.</title>
        <authorList>
            <person name="Lara A."/>
            <person name="Kotroba L."/>
            <person name="Nouioui I."/>
            <person name="Neumann-Schaal M."/>
            <person name="Mast Y."/>
            <person name="Chronakova A."/>
        </authorList>
    </citation>
    <scope>NUCLEOTIDE SEQUENCE [LARGE SCALE GENOMIC DNA]</scope>
    <source>
        <strain evidence="2 3">BCCO 10_0856</strain>
    </source>
</reference>
<name>A0ABU4TAB9_9PSEU</name>
<evidence type="ECO:0000313" key="2">
    <source>
        <dbReference type="EMBL" id="MDX8035050.1"/>
    </source>
</evidence>
<feature type="transmembrane region" description="Helical" evidence="1">
    <location>
        <begin position="32"/>
        <end position="53"/>
    </location>
</feature>
<feature type="transmembrane region" description="Helical" evidence="1">
    <location>
        <begin position="104"/>
        <end position="122"/>
    </location>
</feature>
<dbReference type="RefSeq" id="WP_319970060.1">
    <property type="nucleotide sequence ID" value="NZ_JAXAVW010000031.1"/>
</dbReference>
<keyword evidence="1" id="KW-1133">Transmembrane helix</keyword>
<sequence>MIIIGRGEQPQWVWVSAAHAESVRARLARAGLPLIGAALGVGVALVVVGLALPTADSPINVIGVMIAGIGAFWALLSGLSLATARSCAQGEFVDVNGARLVRRLLAVWWGGAIFCGMLAGFAEVMSPLPFTAGSAVYLALLAAVVVLCGIAFFAAGNILGRFRV</sequence>
<keyword evidence="1" id="KW-0472">Membrane</keyword>
<evidence type="ECO:0008006" key="4">
    <source>
        <dbReference type="Google" id="ProtNLM"/>
    </source>
</evidence>
<reference evidence="2 3" key="2">
    <citation type="submission" date="2023-11" db="EMBL/GenBank/DDBJ databases">
        <authorList>
            <person name="Lara A.C."/>
            <person name="Chronakova A."/>
        </authorList>
    </citation>
    <scope>NUCLEOTIDE SEQUENCE [LARGE SCALE GENOMIC DNA]</scope>
    <source>
        <strain evidence="2 3">BCCO 10_0856</strain>
    </source>
</reference>
<keyword evidence="1" id="KW-0812">Transmembrane</keyword>
<gene>
    <name evidence="2" type="ORF">SK803_32950</name>
</gene>
<organism evidence="2 3">
    <name type="scientific">Lentzea miocenica</name>
    <dbReference type="NCBI Taxonomy" id="3095431"/>
    <lineage>
        <taxon>Bacteria</taxon>
        <taxon>Bacillati</taxon>
        <taxon>Actinomycetota</taxon>
        <taxon>Actinomycetes</taxon>
        <taxon>Pseudonocardiales</taxon>
        <taxon>Pseudonocardiaceae</taxon>
        <taxon>Lentzea</taxon>
    </lineage>
</organism>
<feature type="transmembrane region" description="Helical" evidence="1">
    <location>
        <begin position="59"/>
        <end position="83"/>
    </location>
</feature>
<dbReference type="EMBL" id="JAXAVW010000031">
    <property type="protein sequence ID" value="MDX8035050.1"/>
    <property type="molecule type" value="Genomic_DNA"/>
</dbReference>
<dbReference type="Proteomes" id="UP001285521">
    <property type="component" value="Unassembled WGS sequence"/>
</dbReference>
<protein>
    <recommendedName>
        <fullName evidence="4">SdpI/YhfL protein family protein</fullName>
    </recommendedName>
</protein>
<keyword evidence="3" id="KW-1185">Reference proteome</keyword>
<accession>A0ABU4TAB9</accession>
<evidence type="ECO:0000313" key="3">
    <source>
        <dbReference type="Proteomes" id="UP001285521"/>
    </source>
</evidence>